<dbReference type="Gene3D" id="1.10.260.50">
    <property type="match status" value="1"/>
</dbReference>
<evidence type="ECO:0000313" key="10">
    <source>
        <dbReference type="Proteomes" id="UP000677436"/>
    </source>
</evidence>
<dbReference type="AlphaFoldDB" id="A0A8D5UHJ8"/>
<dbReference type="Gene3D" id="3.40.640.10">
    <property type="entry name" value="Type I PLP-dependent aspartate aminotransferase-like (Major domain)"/>
    <property type="match status" value="1"/>
</dbReference>
<accession>A0A8D5UHJ8</accession>
<dbReference type="RefSeq" id="WP_212775164.1">
    <property type="nucleotide sequence ID" value="NZ_AP024601.1"/>
</dbReference>
<dbReference type="SUPFAM" id="SSF53383">
    <property type="entry name" value="PLP-dependent transferases"/>
    <property type="match status" value="1"/>
</dbReference>
<dbReference type="GO" id="GO:0031071">
    <property type="term" value="F:cysteine desulfurase activity"/>
    <property type="evidence" value="ECO:0007669"/>
    <property type="project" value="UniProtKB-ARBA"/>
</dbReference>
<dbReference type="InterPro" id="IPR016454">
    <property type="entry name" value="Cysteine_dSase"/>
</dbReference>
<evidence type="ECO:0000313" key="9">
    <source>
        <dbReference type="EMBL" id="BCU82344.1"/>
    </source>
</evidence>
<organism evidence="9 10">
    <name type="scientific">Polycladomyces abyssicola</name>
    <dbReference type="NCBI Taxonomy" id="1125966"/>
    <lineage>
        <taxon>Bacteria</taxon>
        <taxon>Bacillati</taxon>
        <taxon>Bacillota</taxon>
        <taxon>Bacilli</taxon>
        <taxon>Bacillales</taxon>
        <taxon>Thermoactinomycetaceae</taxon>
        <taxon>Polycladomyces</taxon>
    </lineage>
</organism>
<evidence type="ECO:0000256" key="4">
    <source>
        <dbReference type="ARBA" id="ARBA00022898"/>
    </source>
</evidence>
<dbReference type="Pfam" id="PF00266">
    <property type="entry name" value="Aminotran_5"/>
    <property type="match status" value="1"/>
</dbReference>
<dbReference type="EMBL" id="AP024601">
    <property type="protein sequence ID" value="BCU82344.1"/>
    <property type="molecule type" value="Genomic_DNA"/>
</dbReference>
<dbReference type="GO" id="GO:0008483">
    <property type="term" value="F:transaminase activity"/>
    <property type="evidence" value="ECO:0007669"/>
    <property type="project" value="UniProtKB-KW"/>
</dbReference>
<dbReference type="GO" id="GO:0051536">
    <property type="term" value="F:iron-sulfur cluster binding"/>
    <property type="evidence" value="ECO:0007669"/>
    <property type="project" value="UniProtKB-KW"/>
</dbReference>
<evidence type="ECO:0000256" key="2">
    <source>
        <dbReference type="ARBA" id="ARBA00006490"/>
    </source>
</evidence>
<keyword evidence="9" id="KW-0032">Aminotransferase</keyword>
<comment type="similarity">
    <text evidence="2">Belongs to the class-V pyridoxal-phosphate-dependent aminotransferase family. NifS/IscS subfamily.</text>
</comment>
<keyword evidence="3" id="KW-0479">Metal-binding</keyword>
<evidence type="ECO:0000256" key="7">
    <source>
        <dbReference type="RuleBase" id="RU004504"/>
    </source>
</evidence>
<keyword evidence="5" id="KW-0408">Iron</keyword>
<sequence length="383" mass="41405">MAYLDNSATTRTDNQVVRVMVDVMNNIYGNPASLHGLGAKAERLVTQAREATARTLGVSPGEIVFTSGGTEGNNTAIKGVAFQYRDRGRHLITTQVEHPSVYGVCKQLEEWGWRVTYLPVDAHGRVRPADVEKAVTDETVLVTVMHVNNEVGTIQPIAEIGALLKRHPKVLFHVDAVQAFGKVDVRPKEWGVDLMTLSGHKFHGPKGVGCLYVREGVSLAPLLTGGGQEGGLRSGTHNVPGIAGFAKAALLAKERQPEAVRRWARWKASLIEQVMSRVEGARVNGDPSPEGSAPHIVSFSFPGLRSEVIVHALEEENVFVSSKSACSSKGEKPSRILLAMGLDPAAAVGSIRISMGYHTTEEEVERCAQALCKVVPRLQKIMT</sequence>
<dbReference type="PANTHER" id="PTHR11601:SF50">
    <property type="entry name" value="CYSTEINE DESULFURASE ISCS 2-RELATED"/>
    <property type="match status" value="1"/>
</dbReference>
<evidence type="ECO:0000256" key="1">
    <source>
        <dbReference type="ARBA" id="ARBA00001933"/>
    </source>
</evidence>
<evidence type="ECO:0000256" key="3">
    <source>
        <dbReference type="ARBA" id="ARBA00022723"/>
    </source>
</evidence>
<keyword evidence="9" id="KW-0808">Transferase</keyword>
<reference evidence="9" key="2">
    <citation type="journal article" date="2021" name="Microbiol. Resour. Announc.">
        <title>Complete Genome Sequence of Polycladomyces abyssicola JIR-001T, Isolated from Hemipelagic Sediment in Deep Seawater.</title>
        <authorList>
            <person name="Tsubouchi T."/>
            <person name="Kaneko Y."/>
        </authorList>
    </citation>
    <scope>NUCLEOTIDE SEQUENCE</scope>
    <source>
        <strain evidence="9">JIR-001</strain>
    </source>
</reference>
<dbReference type="InterPro" id="IPR020578">
    <property type="entry name" value="Aminotrans_V_PyrdxlP_BS"/>
</dbReference>
<reference evidence="9" key="1">
    <citation type="journal article" date="2013" name="Int. J. Syst. Evol. Microbiol.">
        <title>Polycladomyces abyssicola gen. nov., sp. nov., a thermophilic filamentous bacterium isolated from hemipelagic sediment.</title>
        <authorList>
            <person name="Tsubouchi T."/>
            <person name="Shimane Y."/>
            <person name="Mori K."/>
            <person name="Usui K."/>
            <person name="Hiraki T."/>
            <person name="Tame A."/>
            <person name="Uematsu K."/>
            <person name="Maruyama T."/>
            <person name="Hatada Y."/>
        </authorList>
    </citation>
    <scope>NUCLEOTIDE SEQUENCE</scope>
    <source>
        <strain evidence="9">JIR-001</strain>
    </source>
</reference>
<name>A0A8D5UHJ8_9BACL</name>
<dbReference type="Proteomes" id="UP000677436">
    <property type="component" value="Chromosome"/>
</dbReference>
<feature type="domain" description="Aminotransferase class V" evidence="8">
    <location>
        <begin position="3"/>
        <end position="366"/>
    </location>
</feature>
<evidence type="ECO:0000256" key="6">
    <source>
        <dbReference type="ARBA" id="ARBA00023014"/>
    </source>
</evidence>
<proteinExistence type="inferred from homology"/>
<dbReference type="PANTHER" id="PTHR11601">
    <property type="entry name" value="CYSTEINE DESULFURYLASE FAMILY MEMBER"/>
    <property type="match status" value="1"/>
</dbReference>
<dbReference type="InterPro" id="IPR015422">
    <property type="entry name" value="PyrdxlP-dep_Trfase_small"/>
</dbReference>
<dbReference type="GO" id="GO:0046872">
    <property type="term" value="F:metal ion binding"/>
    <property type="evidence" value="ECO:0007669"/>
    <property type="project" value="UniProtKB-KW"/>
</dbReference>
<keyword evidence="6" id="KW-0411">Iron-sulfur</keyword>
<dbReference type="PROSITE" id="PS00595">
    <property type="entry name" value="AA_TRANSFER_CLASS_5"/>
    <property type="match status" value="1"/>
</dbReference>
<gene>
    <name evidence="9" type="ORF">JIR001_21270</name>
</gene>
<dbReference type="Gene3D" id="3.90.1150.10">
    <property type="entry name" value="Aspartate Aminotransferase, domain 1"/>
    <property type="match status" value="1"/>
</dbReference>
<keyword evidence="10" id="KW-1185">Reference proteome</keyword>
<dbReference type="InterPro" id="IPR015421">
    <property type="entry name" value="PyrdxlP-dep_Trfase_major"/>
</dbReference>
<dbReference type="InterPro" id="IPR000192">
    <property type="entry name" value="Aminotrans_V_dom"/>
</dbReference>
<dbReference type="FunFam" id="3.40.640.10:FF:000084">
    <property type="entry name" value="IscS-like cysteine desulfurase"/>
    <property type="match status" value="1"/>
</dbReference>
<dbReference type="InterPro" id="IPR015424">
    <property type="entry name" value="PyrdxlP-dep_Trfase"/>
</dbReference>
<dbReference type="NCBIfam" id="NF002806">
    <property type="entry name" value="PRK02948.1"/>
    <property type="match status" value="1"/>
</dbReference>
<dbReference type="KEGG" id="pabs:JIR001_21270"/>
<evidence type="ECO:0000256" key="5">
    <source>
        <dbReference type="ARBA" id="ARBA00023004"/>
    </source>
</evidence>
<protein>
    <submittedName>
        <fullName evidence="9">Aminotransferase V</fullName>
    </submittedName>
</protein>
<comment type="cofactor">
    <cofactor evidence="1 7">
        <name>pyridoxal 5'-phosphate</name>
        <dbReference type="ChEBI" id="CHEBI:597326"/>
    </cofactor>
</comment>
<evidence type="ECO:0000259" key="8">
    <source>
        <dbReference type="Pfam" id="PF00266"/>
    </source>
</evidence>
<dbReference type="PIRSF" id="PIRSF005572">
    <property type="entry name" value="NifS"/>
    <property type="match status" value="1"/>
</dbReference>
<keyword evidence="4" id="KW-0663">Pyridoxal phosphate</keyword>